<name>A0A1W0WAF7_HYPEX</name>
<dbReference type="AlphaFoldDB" id="A0A1W0WAF7"/>
<reference evidence="3" key="1">
    <citation type="submission" date="2017-01" db="EMBL/GenBank/DDBJ databases">
        <title>Comparative genomics of anhydrobiosis in the tardigrade Hypsibius dujardini.</title>
        <authorList>
            <person name="Yoshida Y."/>
            <person name="Koutsovoulos G."/>
            <person name="Laetsch D."/>
            <person name="Stevens L."/>
            <person name="Kumar S."/>
            <person name="Horikawa D."/>
            <person name="Ishino K."/>
            <person name="Komine S."/>
            <person name="Tomita M."/>
            <person name="Blaxter M."/>
            <person name="Arakawa K."/>
        </authorList>
    </citation>
    <scope>NUCLEOTIDE SEQUENCE [LARGE SCALE GENOMIC DNA]</scope>
    <source>
        <strain evidence="3">Z151</strain>
    </source>
</reference>
<dbReference type="EMBL" id="MTYJ01000152">
    <property type="protein sequence ID" value="OQV12152.1"/>
    <property type="molecule type" value="Genomic_DNA"/>
</dbReference>
<gene>
    <name evidence="2" type="ORF">BV898_13569</name>
</gene>
<evidence type="ECO:0000256" key="1">
    <source>
        <dbReference type="SAM" id="MobiDB-lite"/>
    </source>
</evidence>
<protein>
    <submittedName>
        <fullName evidence="2">Uncharacterized protein</fullName>
    </submittedName>
</protein>
<dbReference type="Proteomes" id="UP000192578">
    <property type="component" value="Unassembled WGS sequence"/>
</dbReference>
<keyword evidence="3" id="KW-1185">Reference proteome</keyword>
<proteinExistence type="predicted"/>
<evidence type="ECO:0000313" key="3">
    <source>
        <dbReference type="Proteomes" id="UP000192578"/>
    </source>
</evidence>
<comment type="caution">
    <text evidence="2">The sequence shown here is derived from an EMBL/GenBank/DDBJ whole genome shotgun (WGS) entry which is preliminary data.</text>
</comment>
<sequence length="575" mass="65612">MDSNVMYQHLLGTAERQDSWSFDSLTALLQTEMEQHIIKATAEEKFFQLLHPRNSVNPRFLVVSQVKRQHLERVSDDASLRKAVWESVNVICRTFEQGPQWEDLVRFLKLTYELRQLEQYSTESIRRCLDSLLAGQLVLKDRTGDRTRYILGPVSFDLNKLPPIRRSVYVYDKGRPQSALIDIKLVNHADAEDWGILRLWSNMTEDELIAAVSHRLGKPREEIQLFRQPGKIQILGGERTRRLASFPLTSAEDGLEYRTVLFKLTNAKIKSHATQVPEINHQNEIPRTVDAPLSFRADKRWRVKGTLTIISKTDSTRYFHMTIGKKTTVQQVRIFLSNTLSDVLPSQIQLSNQHGQPLFYTSTSQRMIACFPSTKSVIHGGHEPAIILFNVLEASQPASNESNQASGASNNEMADTTAHSQHEEPFMMDVAFVNKADTSHRFPMKLWSNMNLHELSLAAQAELARQMGHHVDIQLIRDPHPIEVDVSRQLLDLFPLTEQTAHHGKWPTLYFTVLECTSLLAETAAFQEANVIPPWSIMSEPVAAQKTHWIDPEIGRTEEPERSSPVADCWWTVEG</sequence>
<accession>A0A1W0WAF7</accession>
<feature type="region of interest" description="Disordered" evidence="1">
    <location>
        <begin position="398"/>
        <end position="419"/>
    </location>
</feature>
<organism evidence="2 3">
    <name type="scientific">Hypsibius exemplaris</name>
    <name type="common">Freshwater tardigrade</name>
    <dbReference type="NCBI Taxonomy" id="2072580"/>
    <lineage>
        <taxon>Eukaryota</taxon>
        <taxon>Metazoa</taxon>
        <taxon>Ecdysozoa</taxon>
        <taxon>Tardigrada</taxon>
        <taxon>Eutardigrada</taxon>
        <taxon>Parachela</taxon>
        <taxon>Hypsibioidea</taxon>
        <taxon>Hypsibiidae</taxon>
        <taxon>Hypsibius</taxon>
    </lineage>
</organism>
<evidence type="ECO:0000313" key="2">
    <source>
        <dbReference type="EMBL" id="OQV12152.1"/>
    </source>
</evidence>